<dbReference type="RefSeq" id="WP_171472870.1">
    <property type="nucleotide sequence ID" value="NZ_CP053452.2"/>
</dbReference>
<keyword evidence="3 5" id="KW-0687">Ribonucleoprotein</keyword>
<reference evidence="8" key="1">
    <citation type="submission" date="2020-05" db="EMBL/GenBank/DDBJ databases">
        <title>Frigoriglobus tundricola gen. nov., sp. nov., a psychrotolerant cellulolytic planctomycete of the family Gemmataceae with two divergent copies of 16S rRNA gene.</title>
        <authorList>
            <person name="Kulichevskaya I.S."/>
            <person name="Ivanova A.A."/>
            <person name="Naumoff D.G."/>
            <person name="Beletsky A.V."/>
            <person name="Rijpstra W.I.C."/>
            <person name="Sinninghe Damste J.S."/>
            <person name="Mardanov A.V."/>
            <person name="Ravin N.V."/>
            <person name="Dedysh S.N."/>
        </authorList>
    </citation>
    <scope>NUCLEOTIDE SEQUENCE [LARGE SCALE GENOMIC DNA]</scope>
    <source>
        <strain evidence="8">PL17</strain>
    </source>
</reference>
<dbReference type="PANTHER" id="PTHR10746:SF6">
    <property type="entry name" value="LARGE RIBOSOMAL SUBUNIT PROTEIN UL4M"/>
    <property type="match status" value="1"/>
</dbReference>
<comment type="function">
    <text evidence="5">Forms part of the polypeptide exit tunnel.</text>
</comment>
<dbReference type="KEGG" id="ftj:FTUN_5092"/>
<dbReference type="EMBL" id="CP053452">
    <property type="protein sequence ID" value="QJW97518.1"/>
    <property type="molecule type" value="Genomic_DNA"/>
</dbReference>
<dbReference type="InterPro" id="IPR002136">
    <property type="entry name" value="Ribosomal_uL4"/>
</dbReference>
<keyword evidence="5" id="KW-0694">RNA-binding</keyword>
<keyword evidence="5" id="KW-0699">rRNA-binding</keyword>
<dbReference type="NCBIfam" id="TIGR03953">
    <property type="entry name" value="rplD_bact"/>
    <property type="match status" value="1"/>
</dbReference>
<evidence type="ECO:0000256" key="5">
    <source>
        <dbReference type="HAMAP-Rule" id="MF_01328"/>
    </source>
</evidence>
<feature type="compositionally biased region" description="Basic residues" evidence="6">
    <location>
        <begin position="102"/>
        <end position="111"/>
    </location>
</feature>
<proteinExistence type="inferred from homology"/>
<comment type="similarity">
    <text evidence="1 5">Belongs to the universal ribosomal protein uL4 family.</text>
</comment>
<dbReference type="Proteomes" id="UP000503447">
    <property type="component" value="Chromosome"/>
</dbReference>
<keyword evidence="2 5" id="KW-0689">Ribosomal protein</keyword>
<comment type="subunit">
    <text evidence="5">Part of the 50S ribosomal subunit.</text>
</comment>
<evidence type="ECO:0000256" key="6">
    <source>
        <dbReference type="SAM" id="MobiDB-lite"/>
    </source>
</evidence>
<keyword evidence="8" id="KW-1185">Reference proteome</keyword>
<dbReference type="Pfam" id="PF00573">
    <property type="entry name" value="Ribosomal_L4"/>
    <property type="match status" value="1"/>
</dbReference>
<evidence type="ECO:0000256" key="2">
    <source>
        <dbReference type="ARBA" id="ARBA00022980"/>
    </source>
</evidence>
<dbReference type="PANTHER" id="PTHR10746">
    <property type="entry name" value="50S RIBOSOMAL PROTEIN L4"/>
    <property type="match status" value="1"/>
</dbReference>
<comment type="function">
    <text evidence="5">One of the primary rRNA binding proteins, this protein initially binds near the 5'-end of the 23S rRNA. It is important during the early stages of 50S assembly. It makes multiple contacts with different domains of the 23S rRNA in the assembled 50S subunit and ribosome.</text>
</comment>
<evidence type="ECO:0000256" key="4">
    <source>
        <dbReference type="ARBA" id="ARBA00035244"/>
    </source>
</evidence>
<dbReference type="InterPro" id="IPR013005">
    <property type="entry name" value="Ribosomal_uL4-like"/>
</dbReference>
<evidence type="ECO:0000313" key="8">
    <source>
        <dbReference type="Proteomes" id="UP000503447"/>
    </source>
</evidence>
<organism evidence="7 8">
    <name type="scientific">Frigoriglobus tundricola</name>
    <dbReference type="NCBI Taxonomy" id="2774151"/>
    <lineage>
        <taxon>Bacteria</taxon>
        <taxon>Pseudomonadati</taxon>
        <taxon>Planctomycetota</taxon>
        <taxon>Planctomycetia</taxon>
        <taxon>Gemmatales</taxon>
        <taxon>Gemmataceae</taxon>
        <taxon>Frigoriglobus</taxon>
    </lineage>
</organism>
<evidence type="ECO:0000313" key="7">
    <source>
        <dbReference type="EMBL" id="QJW97518.1"/>
    </source>
</evidence>
<gene>
    <name evidence="5" type="primary">rplD</name>
    <name evidence="7" type="ORF">FTUN_5092</name>
</gene>
<protein>
    <recommendedName>
        <fullName evidence="4 5">Large ribosomal subunit protein uL4</fullName>
    </recommendedName>
</protein>
<dbReference type="GO" id="GO:1990904">
    <property type="term" value="C:ribonucleoprotein complex"/>
    <property type="evidence" value="ECO:0007669"/>
    <property type="project" value="UniProtKB-KW"/>
</dbReference>
<sequence length="259" mass="27844">MSENTTPSAPENGVQAPVARLIEVKDSITVPVVNRAGQEVGSISIDPAEFGGKISRQLMHDVVLMYLANQRAGTHHTLRRGQVAGSTKKLFRQKGTGNARVGTKRTNKRRGGGTAKGPKPRDYEYHLPKKAVKAATRMAVLSKFLDKQAVILDELVLAAPKTKEITGVLKAIKIGKKATEQGEKDVTLADTTVLIGTDKLDVNVYKSARNIEGVKVLPAAEFNCYTVLKQKRLVLTRAALEALRAFGKAVAPAEANAAV</sequence>
<dbReference type="Gene3D" id="3.40.1370.10">
    <property type="match status" value="1"/>
</dbReference>
<evidence type="ECO:0000256" key="3">
    <source>
        <dbReference type="ARBA" id="ARBA00023274"/>
    </source>
</evidence>
<dbReference type="GO" id="GO:0003735">
    <property type="term" value="F:structural constituent of ribosome"/>
    <property type="evidence" value="ECO:0007669"/>
    <property type="project" value="InterPro"/>
</dbReference>
<evidence type="ECO:0000256" key="1">
    <source>
        <dbReference type="ARBA" id="ARBA00010528"/>
    </source>
</evidence>
<name>A0A6M5YU00_9BACT</name>
<dbReference type="InterPro" id="IPR023574">
    <property type="entry name" value="Ribosomal_uL4_dom_sf"/>
</dbReference>
<dbReference type="AlphaFoldDB" id="A0A6M5YU00"/>
<dbReference type="GO" id="GO:0005840">
    <property type="term" value="C:ribosome"/>
    <property type="evidence" value="ECO:0007669"/>
    <property type="project" value="UniProtKB-KW"/>
</dbReference>
<feature type="region of interest" description="Disordered" evidence="6">
    <location>
        <begin position="81"/>
        <end position="120"/>
    </location>
</feature>
<dbReference type="GO" id="GO:0006412">
    <property type="term" value="P:translation"/>
    <property type="evidence" value="ECO:0007669"/>
    <property type="project" value="UniProtKB-UniRule"/>
</dbReference>
<dbReference type="SUPFAM" id="SSF52166">
    <property type="entry name" value="Ribosomal protein L4"/>
    <property type="match status" value="1"/>
</dbReference>
<dbReference type="HAMAP" id="MF_01328_B">
    <property type="entry name" value="Ribosomal_uL4_B"/>
    <property type="match status" value="1"/>
</dbReference>
<dbReference type="GO" id="GO:0019843">
    <property type="term" value="F:rRNA binding"/>
    <property type="evidence" value="ECO:0007669"/>
    <property type="project" value="UniProtKB-UniRule"/>
</dbReference>
<accession>A0A6M5YU00</accession>